<name>A0A5C1YDB6_9MICO</name>
<protein>
    <submittedName>
        <fullName evidence="1">Nucleoside/nucleotide kinase family protein</fullName>
    </submittedName>
</protein>
<gene>
    <name evidence="1" type="ORF">FLP23_03355</name>
</gene>
<dbReference type="KEGG" id="lyk:FLP23_03355"/>
<dbReference type="PANTHER" id="PTHR10285">
    <property type="entry name" value="URIDINE KINASE"/>
    <property type="match status" value="1"/>
</dbReference>
<keyword evidence="1" id="KW-0418">Kinase</keyword>
<dbReference type="SUPFAM" id="SSF52540">
    <property type="entry name" value="P-loop containing nucleoside triphosphate hydrolases"/>
    <property type="match status" value="1"/>
</dbReference>
<dbReference type="InterPro" id="IPR027417">
    <property type="entry name" value="P-loop_NTPase"/>
</dbReference>
<reference evidence="1 2" key="1">
    <citation type="submission" date="2019-09" db="EMBL/GenBank/DDBJ databases">
        <title>Genome sequencing of strain KACC 19322.</title>
        <authorList>
            <person name="Heo J."/>
            <person name="Kim S.-J."/>
            <person name="Kim J.-S."/>
            <person name="Hong S.-B."/>
            <person name="Kwon S.-W."/>
        </authorList>
    </citation>
    <scope>NUCLEOTIDE SEQUENCE [LARGE SCALE GENOMIC DNA]</scope>
    <source>
        <strain evidence="1 2">KACC 19322</strain>
    </source>
</reference>
<sequence length="203" mass="21516">MSPLVQYVTSHAAADAGRRLLVGIAGAPGSGKSTAAAQLVAALGPSASVLPMDGFHLPQARLVALGRRERMGAPDTFDVDGFIATLGALRDSAGTVEAPGFDRGVEEPIPGAIRIGPEIRIVVVEGNYLLHDAGGWERVRPLLELTVLLEIDDALRRRRLVERHLAFGKDPAAAAAWVRSVDEPNALLVARGRGRADRVLRVD</sequence>
<dbReference type="EMBL" id="CP043504">
    <property type="protein sequence ID" value="QEO10752.1"/>
    <property type="molecule type" value="Genomic_DNA"/>
</dbReference>
<organism evidence="1 2">
    <name type="scientific">Protaetiibacter larvae</name>
    <dbReference type="NCBI Taxonomy" id="2592654"/>
    <lineage>
        <taxon>Bacteria</taxon>
        <taxon>Bacillati</taxon>
        <taxon>Actinomycetota</taxon>
        <taxon>Actinomycetes</taxon>
        <taxon>Micrococcales</taxon>
        <taxon>Microbacteriaceae</taxon>
        <taxon>Protaetiibacter</taxon>
    </lineage>
</organism>
<dbReference type="Proteomes" id="UP000322159">
    <property type="component" value="Chromosome"/>
</dbReference>
<dbReference type="NCBIfam" id="NF006743">
    <property type="entry name" value="PRK09270.1-2"/>
    <property type="match status" value="1"/>
</dbReference>
<proteinExistence type="predicted"/>
<evidence type="ECO:0000313" key="1">
    <source>
        <dbReference type="EMBL" id="QEO10752.1"/>
    </source>
</evidence>
<keyword evidence="2" id="KW-1185">Reference proteome</keyword>
<evidence type="ECO:0000313" key="2">
    <source>
        <dbReference type="Proteomes" id="UP000322159"/>
    </source>
</evidence>
<accession>A0A5C1YDB6</accession>
<dbReference type="Gene3D" id="3.40.50.300">
    <property type="entry name" value="P-loop containing nucleotide triphosphate hydrolases"/>
    <property type="match status" value="1"/>
</dbReference>
<dbReference type="OrthoDB" id="3192509at2"/>
<dbReference type="AlphaFoldDB" id="A0A5C1YDB6"/>
<keyword evidence="1" id="KW-0808">Transferase</keyword>
<dbReference type="GO" id="GO:0016301">
    <property type="term" value="F:kinase activity"/>
    <property type="evidence" value="ECO:0007669"/>
    <property type="project" value="UniProtKB-KW"/>
</dbReference>